<dbReference type="Proteomes" id="UP000570514">
    <property type="component" value="Unassembled WGS sequence"/>
</dbReference>
<evidence type="ECO:0000256" key="2">
    <source>
        <dbReference type="ARBA" id="ARBA00023002"/>
    </source>
</evidence>
<dbReference type="PANTHER" id="PTHR43708:SF5">
    <property type="entry name" value="CONSERVED EXPRESSED OXIDOREDUCTASE (EUROFUNG)-RELATED"/>
    <property type="match status" value="1"/>
</dbReference>
<keyword evidence="2 4" id="KW-0560">Oxidoreductase</keyword>
<dbReference type="AlphaFoldDB" id="A0A846N0U9"/>
<organism evidence="4 5">
    <name type="scientific">Rhizomicrobium palustre</name>
    <dbReference type="NCBI Taxonomy" id="189966"/>
    <lineage>
        <taxon>Bacteria</taxon>
        <taxon>Pseudomonadati</taxon>
        <taxon>Pseudomonadota</taxon>
        <taxon>Alphaproteobacteria</taxon>
        <taxon>Micropepsales</taxon>
        <taxon>Micropepsaceae</taxon>
        <taxon>Rhizomicrobium</taxon>
    </lineage>
</organism>
<keyword evidence="5" id="KW-1185">Reference proteome</keyword>
<sequence length="308" mass="33757">MQPVRVGIVGLGKIARDEHVPALKANDAFELVAATSTHHNREDMPVFARIEEMLDAVPEIGAVSICTPPQAHYAPAKAALLRGKHVLLEKPPTPTLAEFEELTALAAQNGVTLFQTWHARETPAIAAATEYLSTRQIKGGKVVWKEDVRHWHPGQDWIWSEGGFGVLDAGINAISILTEILPEPMTVEAAHFLVPSNMASPIAVAVAFALPSGAVIDVEFDFRHRGIQTRTVHIETDAGPFDLARFSAAQGEAAWGEVSSQRQEYAALYQRFATLIKEGRSDTDKRPLELVLDIFRDASRSTVEAFRE</sequence>
<dbReference type="InterPro" id="IPR000683">
    <property type="entry name" value="Gfo/Idh/MocA-like_OxRdtase_N"/>
</dbReference>
<dbReference type="PANTHER" id="PTHR43708">
    <property type="entry name" value="CONSERVED EXPRESSED OXIDOREDUCTASE (EUROFUNG)"/>
    <property type="match status" value="1"/>
</dbReference>
<dbReference type="Gene3D" id="3.30.360.10">
    <property type="entry name" value="Dihydrodipicolinate Reductase, domain 2"/>
    <property type="match status" value="1"/>
</dbReference>
<protein>
    <submittedName>
        <fullName evidence="4">D-galactose 1-dehydrogenase</fullName>
        <ecNumber evidence="4">1.1.1.48</ecNumber>
    </submittedName>
</protein>
<dbReference type="Pfam" id="PF01408">
    <property type="entry name" value="GFO_IDH_MocA"/>
    <property type="match status" value="1"/>
</dbReference>
<accession>A0A846N0U9</accession>
<gene>
    <name evidence="4" type="ORF">FHS83_002423</name>
</gene>
<evidence type="ECO:0000259" key="3">
    <source>
        <dbReference type="Pfam" id="PF01408"/>
    </source>
</evidence>
<dbReference type="InterPro" id="IPR051317">
    <property type="entry name" value="Gfo/Idh/MocA_oxidoreduct"/>
</dbReference>
<dbReference type="GO" id="GO:0019151">
    <property type="term" value="F:galactose 1-dehydrogenase activity"/>
    <property type="evidence" value="ECO:0007669"/>
    <property type="project" value="UniProtKB-EC"/>
</dbReference>
<comment type="similarity">
    <text evidence="1">Belongs to the Gfo/Idh/MocA family.</text>
</comment>
<evidence type="ECO:0000313" key="5">
    <source>
        <dbReference type="Proteomes" id="UP000570514"/>
    </source>
</evidence>
<dbReference type="SUPFAM" id="SSF51735">
    <property type="entry name" value="NAD(P)-binding Rossmann-fold domains"/>
    <property type="match status" value="1"/>
</dbReference>
<evidence type="ECO:0000256" key="1">
    <source>
        <dbReference type="ARBA" id="ARBA00010928"/>
    </source>
</evidence>
<proteinExistence type="inferred from homology"/>
<dbReference type="InterPro" id="IPR036291">
    <property type="entry name" value="NAD(P)-bd_dom_sf"/>
</dbReference>
<name>A0A846N0U9_9PROT</name>
<dbReference type="Gene3D" id="3.40.50.720">
    <property type="entry name" value="NAD(P)-binding Rossmann-like Domain"/>
    <property type="match status" value="1"/>
</dbReference>
<dbReference type="EMBL" id="JAASRM010000001">
    <property type="protein sequence ID" value="NIK89105.1"/>
    <property type="molecule type" value="Genomic_DNA"/>
</dbReference>
<comment type="caution">
    <text evidence="4">The sequence shown here is derived from an EMBL/GenBank/DDBJ whole genome shotgun (WGS) entry which is preliminary data.</text>
</comment>
<dbReference type="RefSeq" id="WP_167083224.1">
    <property type="nucleotide sequence ID" value="NZ_BAAADC010000001.1"/>
</dbReference>
<reference evidence="4 5" key="1">
    <citation type="submission" date="2020-03" db="EMBL/GenBank/DDBJ databases">
        <title>Genomic Encyclopedia of Type Strains, Phase IV (KMG-IV): sequencing the most valuable type-strain genomes for metagenomic binning, comparative biology and taxonomic classification.</title>
        <authorList>
            <person name="Goeker M."/>
        </authorList>
    </citation>
    <scope>NUCLEOTIDE SEQUENCE [LARGE SCALE GENOMIC DNA]</scope>
    <source>
        <strain evidence="4 5">DSM 19867</strain>
    </source>
</reference>
<dbReference type="EC" id="1.1.1.48" evidence="4"/>
<dbReference type="GO" id="GO:0000166">
    <property type="term" value="F:nucleotide binding"/>
    <property type="evidence" value="ECO:0007669"/>
    <property type="project" value="InterPro"/>
</dbReference>
<feature type="domain" description="Gfo/Idh/MocA-like oxidoreductase N-terminal" evidence="3">
    <location>
        <begin position="4"/>
        <end position="114"/>
    </location>
</feature>
<evidence type="ECO:0000313" key="4">
    <source>
        <dbReference type="EMBL" id="NIK89105.1"/>
    </source>
</evidence>